<evidence type="ECO:0000313" key="6">
    <source>
        <dbReference type="Proteomes" id="UP000708148"/>
    </source>
</evidence>
<dbReference type="Proteomes" id="UP000708148">
    <property type="component" value="Unassembled WGS sequence"/>
</dbReference>
<dbReference type="OrthoDB" id="1700713at2759"/>
<sequence length="579" mass="62339">MDRADAPAGHEGRDVGDSTVGGPARLSAERGAGGRRPRPAGAQRGPARPGGELQAGKRDDVSHVLAGGSPAGDERWGRASVSPRTSATDALGGALRSRAGGSLRAGKETTSGERGCGCPTSAENGWTQHCHVPCALGEGCKGGDFQDQLPGSEHPGFHRKYSNNGSIAKIPHQRPLPQCRRLPKAFHHRLPFWARPKFRLRRMAPRKLQLPEEFCQAHGARPNEECEREVCFAGFQYVPRKKRSNLGMVFVRICPRFSIRNLPNMYEDFKRDRENMDKIRQHKERPDFELHGAQRRKKRFIRVGSALSVRFAGPPPKKRPFAGTMPALGPPSPGPQRPQGTPAARPPNYTCMREMFAGRQLVRAPSAAGRASCEAFQAFKWHRGEANAACRQIAECCPAPSLGGFTCGPVHRALLPDTGDACGEFSPSGLQFIQGLEPAPDSDRNWASCPGVCSPDVPKTTAPKASQIIAALMKAGGLELGEKLQYRTRQGAVLAEGWAMWSSILCARCGGVVGPTGFERCAGSLARRPCNHIFTPAGQSLHSLYRGLSLGRGAEGGGTSADEDGSPRAHEGLDEDLVE</sequence>
<keyword evidence="2" id="KW-0539">Nucleus</keyword>
<accession>A0A8S1JF55</accession>
<keyword evidence="6" id="KW-1185">Reference proteome</keyword>
<proteinExistence type="predicted"/>
<feature type="compositionally biased region" description="Basic and acidic residues" evidence="3">
    <location>
        <begin position="1"/>
        <end position="16"/>
    </location>
</feature>
<comment type="subcellular location">
    <subcellularLocation>
        <location evidence="1">Nucleus</location>
    </subcellularLocation>
</comment>
<dbReference type="InterPro" id="IPR032308">
    <property type="entry name" value="TDBD"/>
</dbReference>
<dbReference type="EMBL" id="CAJHUC010002906">
    <property type="protein sequence ID" value="CAD7704525.1"/>
    <property type="molecule type" value="Genomic_DNA"/>
</dbReference>
<dbReference type="AlphaFoldDB" id="A0A8S1JF55"/>
<gene>
    <name evidence="5" type="ORF">OSTQU699_LOCUS9880</name>
</gene>
<evidence type="ECO:0000259" key="4">
    <source>
        <dbReference type="Pfam" id="PF16135"/>
    </source>
</evidence>
<feature type="region of interest" description="Disordered" evidence="3">
    <location>
        <begin position="1"/>
        <end position="116"/>
    </location>
</feature>
<feature type="compositionally biased region" description="Low complexity" evidence="3">
    <location>
        <begin position="39"/>
        <end position="51"/>
    </location>
</feature>
<dbReference type="Pfam" id="PF16135">
    <property type="entry name" value="TDBD"/>
    <property type="match status" value="1"/>
</dbReference>
<protein>
    <recommendedName>
        <fullName evidence="4">Tify domain-containing protein</fullName>
    </recommendedName>
</protein>
<evidence type="ECO:0000256" key="3">
    <source>
        <dbReference type="SAM" id="MobiDB-lite"/>
    </source>
</evidence>
<feature type="compositionally biased region" description="Low complexity" evidence="3">
    <location>
        <begin position="90"/>
        <end position="104"/>
    </location>
</feature>
<evidence type="ECO:0000256" key="1">
    <source>
        <dbReference type="ARBA" id="ARBA00004123"/>
    </source>
</evidence>
<name>A0A8S1JF55_9CHLO</name>
<organism evidence="5 6">
    <name type="scientific">Ostreobium quekettii</name>
    <dbReference type="NCBI Taxonomy" id="121088"/>
    <lineage>
        <taxon>Eukaryota</taxon>
        <taxon>Viridiplantae</taxon>
        <taxon>Chlorophyta</taxon>
        <taxon>core chlorophytes</taxon>
        <taxon>Ulvophyceae</taxon>
        <taxon>TCBD clade</taxon>
        <taxon>Bryopsidales</taxon>
        <taxon>Ostreobineae</taxon>
        <taxon>Ostreobiaceae</taxon>
        <taxon>Ostreobium</taxon>
    </lineage>
</organism>
<dbReference type="GO" id="GO:0005634">
    <property type="term" value="C:nucleus"/>
    <property type="evidence" value="ECO:0007669"/>
    <property type="project" value="UniProtKB-SubCell"/>
</dbReference>
<reference evidence="5" key="1">
    <citation type="submission" date="2020-12" db="EMBL/GenBank/DDBJ databases">
        <authorList>
            <person name="Iha C."/>
        </authorList>
    </citation>
    <scope>NUCLEOTIDE SEQUENCE</scope>
</reference>
<comment type="caution">
    <text evidence="5">The sequence shown here is derived from an EMBL/GenBank/DDBJ whole genome shotgun (WGS) entry which is preliminary data.</text>
</comment>
<feature type="domain" description="Tify" evidence="4">
    <location>
        <begin position="497"/>
        <end position="546"/>
    </location>
</feature>
<feature type="region of interest" description="Disordered" evidence="3">
    <location>
        <begin position="312"/>
        <end position="345"/>
    </location>
</feature>
<evidence type="ECO:0000313" key="5">
    <source>
        <dbReference type="EMBL" id="CAD7704525.1"/>
    </source>
</evidence>
<feature type="region of interest" description="Disordered" evidence="3">
    <location>
        <begin position="554"/>
        <end position="579"/>
    </location>
</feature>
<evidence type="ECO:0000256" key="2">
    <source>
        <dbReference type="ARBA" id="ARBA00023242"/>
    </source>
</evidence>